<protein>
    <submittedName>
        <fullName evidence="1">Uncharacterized protein</fullName>
    </submittedName>
</protein>
<name>A0A7J6K066_TOXGO</name>
<organism evidence="1 2">
    <name type="scientific">Toxoplasma gondii</name>
    <dbReference type="NCBI Taxonomy" id="5811"/>
    <lineage>
        <taxon>Eukaryota</taxon>
        <taxon>Sar</taxon>
        <taxon>Alveolata</taxon>
        <taxon>Apicomplexa</taxon>
        <taxon>Conoidasida</taxon>
        <taxon>Coccidia</taxon>
        <taxon>Eucoccidiorida</taxon>
        <taxon>Eimeriorina</taxon>
        <taxon>Sarcocystidae</taxon>
        <taxon>Toxoplasma</taxon>
    </lineage>
</organism>
<dbReference type="Proteomes" id="UP000557509">
    <property type="component" value="Unassembled WGS sequence"/>
</dbReference>
<reference evidence="1 2" key="1">
    <citation type="submission" date="2020-03" db="EMBL/GenBank/DDBJ databases">
        <title>Genome sequence of Toxoplasma gondii RH-88 strain.</title>
        <authorList>
            <person name="Lorenzi H.A."/>
            <person name="Venepally P."/>
            <person name="Rozenberg A."/>
            <person name="Sibley D."/>
        </authorList>
    </citation>
    <scope>NUCLEOTIDE SEQUENCE [LARGE SCALE GENOMIC DNA]</scope>
    <source>
        <strain evidence="1 2">RH-88</strain>
    </source>
</reference>
<evidence type="ECO:0000313" key="2">
    <source>
        <dbReference type="Proteomes" id="UP000557509"/>
    </source>
</evidence>
<evidence type="ECO:0000313" key="1">
    <source>
        <dbReference type="EMBL" id="KAF4640022.1"/>
    </source>
</evidence>
<accession>A0A7J6K066</accession>
<gene>
    <name evidence="1" type="ORF">TGRH88_039470</name>
</gene>
<dbReference type="EMBL" id="JAAUHK010000195">
    <property type="protein sequence ID" value="KAF4640022.1"/>
    <property type="molecule type" value="Genomic_DNA"/>
</dbReference>
<dbReference type="AlphaFoldDB" id="A0A7J6K066"/>
<proteinExistence type="predicted"/>
<sequence length="104" mass="11699">MKENRLRTDKTALLKEDTHSSPFFYERASSSDCHQSSATPVSCGRVLFNRDRRVVVRRRTAYTRIHGSTFYEENAQAIRSCACFREVACTSVLANIGFDTGGGE</sequence>
<keyword evidence="2" id="KW-1185">Reference proteome</keyword>
<comment type="caution">
    <text evidence="1">The sequence shown here is derived from an EMBL/GenBank/DDBJ whole genome shotgun (WGS) entry which is preliminary data.</text>
</comment>